<evidence type="ECO:0000256" key="3">
    <source>
        <dbReference type="ARBA" id="ARBA00022989"/>
    </source>
</evidence>
<feature type="region of interest" description="Disordered" evidence="5">
    <location>
        <begin position="399"/>
        <end position="430"/>
    </location>
</feature>
<feature type="transmembrane region" description="Helical" evidence="6">
    <location>
        <begin position="6"/>
        <end position="27"/>
    </location>
</feature>
<evidence type="ECO:0000256" key="1">
    <source>
        <dbReference type="ARBA" id="ARBA00004141"/>
    </source>
</evidence>
<feature type="transmembrane region" description="Helical" evidence="6">
    <location>
        <begin position="39"/>
        <end position="58"/>
    </location>
</feature>
<evidence type="ECO:0000256" key="4">
    <source>
        <dbReference type="ARBA" id="ARBA00023136"/>
    </source>
</evidence>
<feature type="transmembrane region" description="Helical" evidence="6">
    <location>
        <begin position="314"/>
        <end position="337"/>
    </location>
</feature>
<evidence type="ECO:0000256" key="5">
    <source>
        <dbReference type="SAM" id="MobiDB-lite"/>
    </source>
</evidence>
<feature type="transmembrane region" description="Helical" evidence="6">
    <location>
        <begin position="209"/>
        <end position="230"/>
    </location>
</feature>
<dbReference type="EMBL" id="CP018792">
    <property type="protein sequence ID" value="ARR03157.1"/>
    <property type="molecule type" value="Genomic_DNA"/>
</dbReference>
<proteinExistence type="predicted"/>
<organism evidence="7 8">
    <name type="scientific">Campylobacter vicugnae</name>
    <dbReference type="NCBI Taxonomy" id="1660076"/>
    <lineage>
        <taxon>Bacteria</taxon>
        <taxon>Pseudomonadati</taxon>
        <taxon>Campylobacterota</taxon>
        <taxon>Epsilonproteobacteria</taxon>
        <taxon>Campylobacterales</taxon>
        <taxon>Campylobacteraceae</taxon>
        <taxon>Campylobacter</taxon>
    </lineage>
</organism>
<dbReference type="InterPro" id="IPR007688">
    <property type="entry name" value="Conjugal_tfr_TrbL/VirB6"/>
</dbReference>
<feature type="transmembrane region" description="Helical" evidence="6">
    <location>
        <begin position="180"/>
        <end position="202"/>
    </location>
</feature>
<evidence type="ECO:0000313" key="7">
    <source>
        <dbReference type="EMBL" id="ARR03157.1"/>
    </source>
</evidence>
<dbReference type="Proteomes" id="UP000194265">
    <property type="component" value="Plasmid pVIC8964"/>
</dbReference>
<gene>
    <name evidence="7" type="ORF">CVIC8964_a0013</name>
</gene>
<dbReference type="GO" id="GO:0016020">
    <property type="term" value="C:membrane"/>
    <property type="evidence" value="ECO:0007669"/>
    <property type="project" value="UniProtKB-SubCell"/>
</dbReference>
<feature type="transmembrane region" description="Helical" evidence="6">
    <location>
        <begin position="274"/>
        <end position="294"/>
    </location>
</feature>
<accession>A0A1X9T3N5</accession>
<feature type="transmembrane region" description="Helical" evidence="6">
    <location>
        <begin position="242"/>
        <end position="262"/>
    </location>
</feature>
<geneLocation type="plasmid" evidence="8">
    <name>pvic8964</name>
</geneLocation>
<reference evidence="7 8" key="1">
    <citation type="journal article" date="2017" name="Genome Biol. Evol.">
        <title>Comparative Genomic Analysis Identifies a Campylobacter Clade Deficient in Selenium Metabolism.</title>
        <authorList>
            <person name="Miller W.G."/>
            <person name="Yee E."/>
            <person name="Lopes B.S."/>
            <person name="Chapman M.H."/>
            <person name="Huynh S."/>
            <person name="Bono J.L."/>
            <person name="Parker C.T."/>
            <person name="Strachan N.J.C."/>
            <person name="Forbes K.J."/>
        </authorList>
    </citation>
    <scope>NUCLEOTIDE SEQUENCE [LARGE SCALE GENOMIC DNA]</scope>
    <source>
        <strain evidence="7 8">RM8964</strain>
        <plasmid evidence="8">pvic8964</plasmid>
    </source>
</reference>
<dbReference type="AlphaFoldDB" id="A0A1X9T3N5"/>
<feature type="transmembrane region" description="Helical" evidence="6">
    <location>
        <begin position="78"/>
        <end position="99"/>
    </location>
</feature>
<dbReference type="InterPro" id="IPR014150">
    <property type="entry name" value="Conjugal_tfr_TrbL"/>
</dbReference>
<dbReference type="NCBIfam" id="TIGR02783">
    <property type="entry name" value="TrbL_P"/>
    <property type="match status" value="1"/>
</dbReference>
<evidence type="ECO:0000256" key="6">
    <source>
        <dbReference type="SAM" id="Phobius"/>
    </source>
</evidence>
<dbReference type="OrthoDB" id="5368665at2"/>
<dbReference type="Pfam" id="PF04610">
    <property type="entry name" value="TrbL"/>
    <property type="match status" value="1"/>
</dbReference>
<sequence>MKQNKSIALMQIGHYFYAVIASIIRLITKNHLIQNSNNIKILFILFILFTLNSEALAIDDSQSILNTLQIGLKGWIPTIKSACLYVFWTLVAIDLVWTFGLQALRGFEIGELLATLIKKVIFISVILFLFNVDYWITIIFDSFSQLATNVSNGTRIGPDNIISSAFKIVSSLLKTLDFDVGLSLLKIFAGLIILIAFVLMAIDLLIVYLKFYIMNIIIFFALALGGLSHFKQIGLNPVMTAIKVGVELFMVQGLMGLCIITINNNFNTLTKYEVDLILQIFVMALIFCMITKMIPGLIEAVFNGSIGDSAGSAAGFRAVAAMAAGAVATGAAGAVGVTRAMNAAKALHLAEGGKGGMDLVKGVAKNLATTGGEHLKDNFRHGRMPNDIANRLQEKTKSTMNSNLSGGFGGSSNVPNEPYISGVNESGASK</sequence>
<keyword evidence="2 6" id="KW-0812">Transmembrane</keyword>
<keyword evidence="7" id="KW-0614">Plasmid</keyword>
<keyword evidence="4 6" id="KW-0472">Membrane</keyword>
<dbReference type="RefSeq" id="WP_086334261.1">
    <property type="nucleotide sequence ID" value="NZ_CP018792.1"/>
</dbReference>
<evidence type="ECO:0000313" key="8">
    <source>
        <dbReference type="Proteomes" id="UP000194265"/>
    </source>
</evidence>
<dbReference type="GO" id="GO:0030255">
    <property type="term" value="P:protein secretion by the type IV secretion system"/>
    <property type="evidence" value="ECO:0007669"/>
    <property type="project" value="InterPro"/>
</dbReference>
<protein>
    <submittedName>
        <fullName evidence="7">P-type conjugative transfer protein TrbL</fullName>
    </submittedName>
</protein>
<evidence type="ECO:0000256" key="2">
    <source>
        <dbReference type="ARBA" id="ARBA00022692"/>
    </source>
</evidence>
<name>A0A1X9T3N5_9BACT</name>
<feature type="transmembrane region" description="Helical" evidence="6">
    <location>
        <begin position="120"/>
        <end position="140"/>
    </location>
</feature>
<keyword evidence="3 6" id="KW-1133">Transmembrane helix</keyword>
<comment type="subcellular location">
    <subcellularLocation>
        <location evidence="1">Membrane</location>
        <topology evidence="1">Multi-pass membrane protein</topology>
    </subcellularLocation>
</comment>